<name>A0ABD3GBD4_9MARC</name>
<protein>
    <submittedName>
        <fullName evidence="2">Uncharacterized protein</fullName>
    </submittedName>
</protein>
<reference evidence="2 3" key="1">
    <citation type="submission" date="2024-09" db="EMBL/GenBank/DDBJ databases">
        <title>Chromosome-scale assembly of Riccia sorocarpa.</title>
        <authorList>
            <person name="Paukszto L."/>
        </authorList>
    </citation>
    <scope>NUCLEOTIDE SEQUENCE [LARGE SCALE GENOMIC DNA]</scope>
    <source>
        <strain evidence="2">LP-2024</strain>
        <tissue evidence="2">Aerial parts of the thallus</tissue>
    </source>
</reference>
<comment type="caution">
    <text evidence="2">The sequence shown here is derived from an EMBL/GenBank/DDBJ whole genome shotgun (WGS) entry which is preliminary data.</text>
</comment>
<evidence type="ECO:0000256" key="1">
    <source>
        <dbReference type="SAM" id="MobiDB-lite"/>
    </source>
</evidence>
<proteinExistence type="predicted"/>
<accession>A0ABD3GBD4</accession>
<sequence>MSHTGYHVKTSMNSFKQGIREGRQGFSGSAEEDYVRPGEAGLGIRPGQEGLGIRTDPPQGSACTTTQAWTGRTPAPTPDLKPSWGPGPGSQTRPWRCEVDTFSESPIRIPNPILALGRRYLLRVPDPDPKPGPGAVKSIHFSESPIRIPNPILALGSRYLLGVPDPDPRPDPGAKSRYLFGVPDPDPKPDADARSLIPFSGVCLYHNTGLDKRDSG</sequence>
<keyword evidence="3" id="KW-1185">Reference proteome</keyword>
<feature type="compositionally biased region" description="Polar residues" evidence="1">
    <location>
        <begin position="61"/>
        <end position="70"/>
    </location>
</feature>
<feature type="region of interest" description="Disordered" evidence="1">
    <location>
        <begin position="164"/>
        <end position="194"/>
    </location>
</feature>
<evidence type="ECO:0000313" key="2">
    <source>
        <dbReference type="EMBL" id="KAL3675897.1"/>
    </source>
</evidence>
<gene>
    <name evidence="2" type="ORF">R1sor_025845</name>
</gene>
<organism evidence="2 3">
    <name type="scientific">Riccia sorocarpa</name>
    <dbReference type="NCBI Taxonomy" id="122646"/>
    <lineage>
        <taxon>Eukaryota</taxon>
        <taxon>Viridiplantae</taxon>
        <taxon>Streptophyta</taxon>
        <taxon>Embryophyta</taxon>
        <taxon>Marchantiophyta</taxon>
        <taxon>Marchantiopsida</taxon>
        <taxon>Marchantiidae</taxon>
        <taxon>Marchantiales</taxon>
        <taxon>Ricciaceae</taxon>
        <taxon>Riccia</taxon>
    </lineage>
</organism>
<evidence type="ECO:0000313" key="3">
    <source>
        <dbReference type="Proteomes" id="UP001633002"/>
    </source>
</evidence>
<dbReference type="AlphaFoldDB" id="A0ABD3GBD4"/>
<dbReference type="Proteomes" id="UP001633002">
    <property type="component" value="Unassembled WGS sequence"/>
</dbReference>
<feature type="region of interest" description="Disordered" evidence="1">
    <location>
        <begin position="1"/>
        <end position="93"/>
    </location>
</feature>
<dbReference type="EMBL" id="JBJQOH010000008">
    <property type="protein sequence ID" value="KAL3675897.1"/>
    <property type="molecule type" value="Genomic_DNA"/>
</dbReference>